<dbReference type="STRING" id="13370.A0A448YG46"/>
<dbReference type="GO" id="GO:0051793">
    <property type="term" value="P:medium-chain fatty acid catabolic process"/>
    <property type="evidence" value="ECO:0007669"/>
    <property type="project" value="TreeGrafter"/>
</dbReference>
<feature type="active site" description="Charge relay system" evidence="2">
    <location>
        <position position="410"/>
    </location>
</feature>
<evidence type="ECO:0000259" key="3">
    <source>
        <dbReference type="Pfam" id="PF00561"/>
    </source>
</evidence>
<dbReference type="AlphaFoldDB" id="A0A448YG46"/>
<feature type="domain" description="AB hydrolase-1" evidence="3">
    <location>
        <begin position="168"/>
        <end position="415"/>
    </location>
</feature>
<dbReference type="FunCoup" id="A0A448YG46">
    <property type="interactions" value="372"/>
</dbReference>
<dbReference type="InParanoid" id="A0A448YG46"/>
<proteinExistence type="inferred from homology"/>
<dbReference type="PANTHER" id="PTHR10794:SF44">
    <property type="entry name" value="MEDIUM-CHAIN FATTY ACID ETHYL ESTER SYNTHASE_ESTERASE 1-RELATED"/>
    <property type="match status" value="1"/>
</dbReference>
<keyword evidence="5" id="KW-1185">Reference proteome</keyword>
<dbReference type="GO" id="GO:0008126">
    <property type="term" value="F:acetylesterase activity"/>
    <property type="evidence" value="ECO:0007669"/>
    <property type="project" value="TreeGrafter"/>
</dbReference>
<dbReference type="InterPro" id="IPR012020">
    <property type="entry name" value="ABHD4"/>
</dbReference>
<evidence type="ECO:0000313" key="5">
    <source>
        <dbReference type="Proteomes" id="UP000290900"/>
    </source>
</evidence>
<name>A0A448YG46_BRENA</name>
<dbReference type="InterPro" id="IPR050960">
    <property type="entry name" value="AB_hydrolase_4_sf"/>
</dbReference>
<dbReference type="SUPFAM" id="SSF53474">
    <property type="entry name" value="alpha/beta-Hydrolases"/>
    <property type="match status" value="1"/>
</dbReference>
<feature type="active site" description="Charge relay system" evidence="2">
    <location>
        <position position="248"/>
    </location>
</feature>
<dbReference type="InterPro" id="IPR029058">
    <property type="entry name" value="AB_hydrolase_fold"/>
</dbReference>
<dbReference type="Proteomes" id="UP000290900">
    <property type="component" value="Unassembled WGS sequence"/>
</dbReference>
<dbReference type="Pfam" id="PF00561">
    <property type="entry name" value="Abhydrolase_1"/>
    <property type="match status" value="1"/>
</dbReference>
<dbReference type="GO" id="GO:0051792">
    <property type="term" value="P:medium-chain fatty acid biosynthetic process"/>
    <property type="evidence" value="ECO:0007669"/>
    <property type="project" value="TreeGrafter"/>
</dbReference>
<dbReference type="PIRSF" id="PIRSF005211">
    <property type="entry name" value="Ab_hydro_YheT"/>
    <property type="match status" value="1"/>
</dbReference>
<sequence length="462" mass="52663">MAPWTFLPNWGFRNTVNVTHSSRTVDLPLKNSPEVDGTATIPFNELVKQYVPQAAEEFKFLLKPYLFTGTLQSLYIPYADFSKSYQVSYAREIVEVTEDDAKKFTDLPAGQFTIDYVVDPIEKTPEKFKKRYEETLPEGYPRLHPRCRYYTEKELEQVFKTWGSDDKPIVIVAPGLAGGVNEPQIRAVGEKLFNSGFHSLVLNSRGCCRSPLTTPHLFTGLHTDDMRLVVNRLHKQFPDKQIHLAGFSFGGVIISNYLAQEGSNSIISSAVTVSSPWNLLDSCTALNSSYSGRNIFQPAIIYFLNKLVQNNRETLKQASDIYDEEEFNRVKKTFKTTEDFDDKYTGPLAGWPSGATYYLASSPIMRVFKIKTPLLILNSKDDPIISTAYPYHEVEKSPYLYMATCDLGGHYSFIDIHGKFWYVDVINEFINAFYNNVDQTRKLDDHGFNVKQGGFRDTIDLY</sequence>
<gene>
    <name evidence="4" type="ORF">BRENAR_LOCUS638</name>
</gene>
<organism evidence="4 5">
    <name type="scientific">Brettanomyces naardenensis</name>
    <name type="common">Yeast</name>
    <dbReference type="NCBI Taxonomy" id="13370"/>
    <lineage>
        <taxon>Eukaryota</taxon>
        <taxon>Fungi</taxon>
        <taxon>Dikarya</taxon>
        <taxon>Ascomycota</taxon>
        <taxon>Saccharomycotina</taxon>
        <taxon>Pichiomycetes</taxon>
        <taxon>Pichiales</taxon>
        <taxon>Pichiaceae</taxon>
        <taxon>Brettanomyces</taxon>
    </lineage>
</organism>
<feature type="active site" description="Charge relay system" evidence="2">
    <location>
        <position position="382"/>
    </location>
</feature>
<comment type="similarity">
    <text evidence="1">Belongs to the AB hydrolase superfamily. AB hydrolase 4 family.</text>
</comment>
<dbReference type="GO" id="GO:0047372">
    <property type="term" value="F:monoacylglycerol lipase activity"/>
    <property type="evidence" value="ECO:0007669"/>
    <property type="project" value="TreeGrafter"/>
</dbReference>
<dbReference type="EMBL" id="CAACVR010000001">
    <property type="protein sequence ID" value="VEU19903.1"/>
    <property type="molecule type" value="Genomic_DNA"/>
</dbReference>
<evidence type="ECO:0000256" key="2">
    <source>
        <dbReference type="PIRSR" id="PIRSR005211-1"/>
    </source>
</evidence>
<dbReference type="PANTHER" id="PTHR10794">
    <property type="entry name" value="ABHYDROLASE DOMAIN-CONTAINING PROTEIN"/>
    <property type="match status" value="1"/>
</dbReference>
<evidence type="ECO:0000256" key="1">
    <source>
        <dbReference type="ARBA" id="ARBA00010884"/>
    </source>
</evidence>
<evidence type="ECO:0000313" key="4">
    <source>
        <dbReference type="EMBL" id="VEU19903.1"/>
    </source>
</evidence>
<protein>
    <submittedName>
        <fullName evidence="4">DEKNAAC100728</fullName>
    </submittedName>
</protein>
<dbReference type="OrthoDB" id="5954035at2759"/>
<reference evidence="4 5" key="1">
    <citation type="submission" date="2018-12" db="EMBL/GenBank/DDBJ databases">
        <authorList>
            <person name="Tiukova I."/>
            <person name="Dainat J."/>
        </authorList>
    </citation>
    <scope>NUCLEOTIDE SEQUENCE [LARGE SCALE GENOMIC DNA]</scope>
</reference>
<dbReference type="InterPro" id="IPR000073">
    <property type="entry name" value="AB_hydrolase_1"/>
</dbReference>
<accession>A0A448YG46</accession>
<dbReference type="Gene3D" id="3.40.50.1820">
    <property type="entry name" value="alpha/beta hydrolase"/>
    <property type="match status" value="1"/>
</dbReference>